<name>A0A3B0MME8_9RHOB</name>
<accession>A0A3B0MME8</accession>
<evidence type="ECO:0000313" key="1">
    <source>
        <dbReference type="EMBL" id="SUZ30839.1"/>
    </source>
</evidence>
<protein>
    <submittedName>
        <fullName evidence="1">Uncharacterized protein</fullName>
    </submittedName>
</protein>
<dbReference type="RefSeq" id="WP_121093154.1">
    <property type="nucleotide sequence ID" value="NZ_UIHC01000004.1"/>
</dbReference>
<sequence>MPIEELCARAIQELREVADGLRTADIAANATDRRMMLRSFALLSDGKAIGTDGYLQLDPVIRMLEEQFDAEPIDIFQTFDGHNDPEEGAVGTVVTHRIMSDLGEEIAIWLRRLRALCKMLQVAESRISAERLINRRMQF</sequence>
<gene>
    <name evidence="1" type="ORF">ROE7235_00568</name>
</gene>
<reference evidence="2" key="1">
    <citation type="submission" date="2018-08" db="EMBL/GenBank/DDBJ databases">
        <authorList>
            <person name="Rodrigo-Torres L."/>
            <person name="Arahal R. D."/>
            <person name="Lucena T."/>
        </authorList>
    </citation>
    <scope>NUCLEOTIDE SEQUENCE [LARGE SCALE GENOMIC DNA]</scope>
    <source>
        <strain evidence="2">CECT 7235</strain>
    </source>
</reference>
<keyword evidence="2" id="KW-1185">Reference proteome</keyword>
<dbReference type="EMBL" id="UIHC01000004">
    <property type="protein sequence ID" value="SUZ30839.1"/>
    <property type="molecule type" value="Genomic_DNA"/>
</dbReference>
<organism evidence="1 2">
    <name type="scientific">Roseinatronobacter ekhonensis</name>
    <dbReference type="NCBI Taxonomy" id="254356"/>
    <lineage>
        <taxon>Bacteria</taxon>
        <taxon>Pseudomonadati</taxon>
        <taxon>Pseudomonadota</taxon>
        <taxon>Alphaproteobacteria</taxon>
        <taxon>Rhodobacterales</taxon>
        <taxon>Paracoccaceae</taxon>
        <taxon>Roseinatronobacter</taxon>
    </lineage>
</organism>
<dbReference type="AlphaFoldDB" id="A0A3B0MME8"/>
<dbReference type="Proteomes" id="UP000272908">
    <property type="component" value="Unassembled WGS sequence"/>
</dbReference>
<proteinExistence type="predicted"/>
<dbReference type="OrthoDB" id="7845699at2"/>
<evidence type="ECO:0000313" key="2">
    <source>
        <dbReference type="Proteomes" id="UP000272908"/>
    </source>
</evidence>